<evidence type="ECO:0000259" key="2">
    <source>
        <dbReference type="Pfam" id="PF00149"/>
    </source>
</evidence>
<dbReference type="InterPro" id="IPR004843">
    <property type="entry name" value="Calcineurin-like_PHP"/>
</dbReference>
<feature type="domain" description="Calcineurin-like phosphoesterase" evidence="2">
    <location>
        <begin position="4"/>
        <end position="198"/>
    </location>
</feature>
<organism evidence="3 4">
    <name type="scientific">Methylocystis heyeri</name>
    <dbReference type="NCBI Taxonomy" id="391905"/>
    <lineage>
        <taxon>Bacteria</taxon>
        <taxon>Pseudomonadati</taxon>
        <taxon>Pseudomonadota</taxon>
        <taxon>Alphaproteobacteria</taxon>
        <taxon>Hyphomicrobiales</taxon>
        <taxon>Methylocystaceae</taxon>
        <taxon>Methylocystis</taxon>
    </lineage>
</organism>
<gene>
    <name evidence="3" type="ORF">H2LOC_007875</name>
</gene>
<dbReference type="Proteomes" id="UP000309061">
    <property type="component" value="Chromosome"/>
</dbReference>
<keyword evidence="3" id="KW-0540">Nuclease</keyword>
<dbReference type="InterPro" id="IPR041796">
    <property type="entry name" value="Mre11_N"/>
</dbReference>
<dbReference type="CDD" id="cd00840">
    <property type="entry name" value="MPP_Mre11_N"/>
    <property type="match status" value="1"/>
</dbReference>
<dbReference type="SUPFAM" id="SSF56300">
    <property type="entry name" value="Metallo-dependent phosphatases"/>
    <property type="match status" value="1"/>
</dbReference>
<keyword evidence="1" id="KW-0378">Hydrolase</keyword>
<reference evidence="3 4" key="1">
    <citation type="submission" date="2019-11" db="EMBL/GenBank/DDBJ databases">
        <title>The genome sequence of Methylocystis heyeri.</title>
        <authorList>
            <person name="Oshkin I.Y."/>
            <person name="Miroshnikov K."/>
            <person name="Dedysh S.N."/>
        </authorList>
    </citation>
    <scope>NUCLEOTIDE SEQUENCE [LARGE SCALE GENOMIC DNA]</scope>
    <source>
        <strain evidence="3 4">H2</strain>
    </source>
</reference>
<name>A0A6B8KB76_9HYPH</name>
<proteinExistence type="predicted"/>
<protein>
    <submittedName>
        <fullName evidence="3">DNA repair exonuclease</fullName>
    </submittedName>
</protein>
<keyword evidence="3" id="KW-0269">Exonuclease</keyword>
<dbReference type="PANTHER" id="PTHR30337:SF7">
    <property type="entry name" value="PHOSPHOESTERASE"/>
    <property type="match status" value="1"/>
</dbReference>
<dbReference type="InterPro" id="IPR029052">
    <property type="entry name" value="Metallo-depent_PP-like"/>
</dbReference>
<evidence type="ECO:0000313" key="4">
    <source>
        <dbReference type="Proteomes" id="UP000309061"/>
    </source>
</evidence>
<keyword evidence="4" id="KW-1185">Reference proteome</keyword>
<dbReference type="InterPro" id="IPR050535">
    <property type="entry name" value="DNA_Repair-Maintenance_Comp"/>
</dbReference>
<evidence type="ECO:0000313" key="3">
    <source>
        <dbReference type="EMBL" id="QGM45624.1"/>
    </source>
</evidence>
<dbReference type="AlphaFoldDB" id="A0A6B8KB76"/>
<sequence>MAFTFIHAADLHIDSPLAGLGVKDRSIAALFARAGRRAVEALIDETIAAKASFLLVCGDIFDGDWKDATTGLFFIRQLGRLEQAGIATFIVNGNHDAASLMSRSLPYPESAKVFSARAAQSHRIEELRVCLHGRSFPERLVAKDFLSSYPPRHEGYFNIGLLHTALDGARGHESYAPCTVEDLARFGYDYWALGHVHAAEEVCRDPWVVYPGNIQGRNVRETGAKGAMRVTVSDGRVVEAQRIALDAARWASASVDVAGCEDEAEISARMEAQLAMEYSGAEGRPLAARLTLRGETPLHARLVARREELEEEARAIAFRISGELWVERLKLDTRPRAAPRCADPEGDALDVEALIAAASEDPEFSAVLAELTAQIAEKLPPALREGAPRNPEGLAQLALEARDRLLGELRSGSGEP</sequence>
<dbReference type="Gene3D" id="3.60.21.10">
    <property type="match status" value="1"/>
</dbReference>
<evidence type="ECO:0000256" key="1">
    <source>
        <dbReference type="ARBA" id="ARBA00022801"/>
    </source>
</evidence>
<accession>A0A6B8KB76</accession>
<dbReference type="OrthoDB" id="9773856at2"/>
<dbReference type="PANTHER" id="PTHR30337">
    <property type="entry name" value="COMPONENT OF ATP-DEPENDENT DSDNA EXONUCLEASE"/>
    <property type="match status" value="1"/>
</dbReference>
<dbReference type="EMBL" id="CP046052">
    <property type="protein sequence ID" value="QGM45624.1"/>
    <property type="molecule type" value="Genomic_DNA"/>
</dbReference>
<dbReference type="Pfam" id="PF00149">
    <property type="entry name" value="Metallophos"/>
    <property type="match status" value="1"/>
</dbReference>
<dbReference type="KEGG" id="mhey:H2LOC_007875"/>
<dbReference type="PIRSF" id="PIRSF033091">
    <property type="entry name" value="Pesterase_YhaO"/>
    <property type="match status" value="1"/>
</dbReference>
<dbReference type="GO" id="GO:0004527">
    <property type="term" value="F:exonuclease activity"/>
    <property type="evidence" value="ECO:0007669"/>
    <property type="project" value="UniProtKB-KW"/>
</dbReference>
<dbReference type="InterPro" id="IPR014576">
    <property type="entry name" value="Pesterase_YhaO"/>
</dbReference>
<dbReference type="RefSeq" id="WP_136495897.1">
    <property type="nucleotide sequence ID" value="NZ_CP046052.1"/>
</dbReference>